<evidence type="ECO:0000256" key="1">
    <source>
        <dbReference type="ARBA" id="ARBA00001974"/>
    </source>
</evidence>
<dbReference type="SUPFAM" id="SSF54373">
    <property type="entry name" value="FAD-linked reductases, C-terminal domain"/>
    <property type="match status" value="1"/>
</dbReference>
<dbReference type="InterPro" id="IPR036188">
    <property type="entry name" value="FAD/NAD-bd_sf"/>
</dbReference>
<dbReference type="PIRSF" id="PIRSF000137">
    <property type="entry name" value="Alcohol_oxidase"/>
    <property type="match status" value="1"/>
</dbReference>
<evidence type="ECO:0000256" key="9">
    <source>
        <dbReference type="PIRSR" id="PIRSR000137-2"/>
    </source>
</evidence>
<protein>
    <submittedName>
        <fullName evidence="12">Alcohol oxidase</fullName>
    </submittedName>
</protein>
<accession>A0AAD6YLN8</accession>
<keyword evidence="13" id="KW-1185">Reference proteome</keyword>
<evidence type="ECO:0000313" key="13">
    <source>
        <dbReference type="Proteomes" id="UP001219525"/>
    </source>
</evidence>
<keyword evidence="7" id="KW-0325">Glycoprotein</keyword>
<dbReference type="Proteomes" id="UP001219525">
    <property type="component" value="Unassembled WGS sequence"/>
</dbReference>
<feature type="active site" description="Proton donor" evidence="8">
    <location>
        <position position="545"/>
    </location>
</feature>
<dbReference type="InterPro" id="IPR000172">
    <property type="entry name" value="GMC_OxRdtase_N"/>
</dbReference>
<comment type="cofactor">
    <cofactor evidence="1 9">
        <name>FAD</name>
        <dbReference type="ChEBI" id="CHEBI:57692"/>
    </cofactor>
</comment>
<keyword evidence="3 10" id="KW-0285">Flavoprotein</keyword>
<evidence type="ECO:0000313" key="12">
    <source>
        <dbReference type="EMBL" id="KAJ7223143.1"/>
    </source>
</evidence>
<keyword evidence="5 9" id="KW-0274">FAD</keyword>
<dbReference type="GO" id="GO:0050660">
    <property type="term" value="F:flavin adenine dinucleotide binding"/>
    <property type="evidence" value="ECO:0007669"/>
    <property type="project" value="InterPro"/>
</dbReference>
<sequence>MAPTAAQVEAFASTPFDYIVEAPQVSQSRIGSLSEDPNVTVGIIEAGLEVDDDPLIDVPLNSAKNNGQPGYDWISFNSSAPQHAVLDRAIPIYRGKLLGGSSALNYMGWDRGSKEEYDAWKAVADPQGAWDWDSILPFMLKTEDRAPSSVSYDMAVEYSASAASVVTPGIRKEAAVGLGGPLKLSYGMTYGDVNPAYVKAWNALGVPTNANPWGGDASGVYSCSRTIDHETGKRVTAMTAYYKPVASRPNLKLLTGAHVTKILFKPEPAGGNHVAVGVEFSVDGKTYSAAVSKEIVVSAGVIATPQILELSGIGNRKVLESVGIPTLVDLPGDHPFTRIFYHVKPGTVTFDEFRINPEFAAAEKERYKKTGQGWMAAIDSSLCFAPLNKLMDEAVLSTKIKELEADIAKNPPSGLVAAQYAIQLDWLRHAHVPHMEFVPFCKGVINPQPDESYVMINAGLQHPFSRGSVHIQSADPFEQPKIDPAFLTHEFDAFSMLAGYRAIEKLAQTSPLADIIDKLQLPPTPLTDDAVALGYIRQVLSSGAHPMGTAALARRGLGGVVGNDLKVYGTANVRVADASIIPLPLAAHIQATVYAIGEKAADLIKKVV</sequence>
<evidence type="ECO:0000256" key="6">
    <source>
        <dbReference type="ARBA" id="ARBA00023002"/>
    </source>
</evidence>
<dbReference type="InterPro" id="IPR012132">
    <property type="entry name" value="GMC_OxRdtase"/>
</dbReference>
<evidence type="ECO:0000259" key="11">
    <source>
        <dbReference type="PROSITE" id="PS00623"/>
    </source>
</evidence>
<dbReference type="Pfam" id="PF00732">
    <property type="entry name" value="GMC_oxred_N"/>
    <property type="match status" value="1"/>
</dbReference>
<name>A0AAD6YLN8_9AGAR</name>
<dbReference type="PROSITE" id="PS00623">
    <property type="entry name" value="GMC_OXRED_1"/>
    <property type="match status" value="1"/>
</dbReference>
<proteinExistence type="inferred from homology"/>
<keyword evidence="6" id="KW-0560">Oxidoreductase</keyword>
<evidence type="ECO:0000256" key="4">
    <source>
        <dbReference type="ARBA" id="ARBA00022729"/>
    </source>
</evidence>
<dbReference type="InterPro" id="IPR007867">
    <property type="entry name" value="GMC_OxRtase_C"/>
</dbReference>
<dbReference type="PANTHER" id="PTHR11552:SF201">
    <property type="entry name" value="GLUCOSE-METHANOL-CHOLINE OXIDOREDUCTASE N-TERMINAL DOMAIN-CONTAINING PROTEIN"/>
    <property type="match status" value="1"/>
</dbReference>
<keyword evidence="4" id="KW-0732">Signal</keyword>
<organism evidence="12 13">
    <name type="scientific">Mycena pura</name>
    <dbReference type="NCBI Taxonomy" id="153505"/>
    <lineage>
        <taxon>Eukaryota</taxon>
        <taxon>Fungi</taxon>
        <taxon>Dikarya</taxon>
        <taxon>Basidiomycota</taxon>
        <taxon>Agaricomycotina</taxon>
        <taxon>Agaricomycetes</taxon>
        <taxon>Agaricomycetidae</taxon>
        <taxon>Agaricales</taxon>
        <taxon>Marasmiineae</taxon>
        <taxon>Mycenaceae</taxon>
        <taxon>Mycena</taxon>
    </lineage>
</organism>
<dbReference type="Pfam" id="PF05199">
    <property type="entry name" value="GMC_oxred_C"/>
    <property type="match status" value="1"/>
</dbReference>
<comment type="similarity">
    <text evidence="2 10">Belongs to the GMC oxidoreductase family.</text>
</comment>
<dbReference type="AlphaFoldDB" id="A0AAD6YLN8"/>
<dbReference type="Gene3D" id="3.30.560.10">
    <property type="entry name" value="Glucose Oxidase, domain 3"/>
    <property type="match status" value="1"/>
</dbReference>
<feature type="active site" description="Proton acceptor" evidence="8">
    <location>
        <position position="588"/>
    </location>
</feature>
<dbReference type="Gene3D" id="3.50.50.60">
    <property type="entry name" value="FAD/NAD(P)-binding domain"/>
    <property type="match status" value="1"/>
</dbReference>
<evidence type="ECO:0000256" key="2">
    <source>
        <dbReference type="ARBA" id="ARBA00010790"/>
    </source>
</evidence>
<evidence type="ECO:0000256" key="5">
    <source>
        <dbReference type="ARBA" id="ARBA00022827"/>
    </source>
</evidence>
<comment type="caution">
    <text evidence="12">The sequence shown here is derived from an EMBL/GenBank/DDBJ whole genome shotgun (WGS) entry which is preliminary data.</text>
</comment>
<feature type="binding site" evidence="9">
    <location>
        <position position="259"/>
    </location>
    <ligand>
        <name>FAD</name>
        <dbReference type="ChEBI" id="CHEBI:57692"/>
    </ligand>
</feature>
<reference evidence="12" key="1">
    <citation type="submission" date="2023-03" db="EMBL/GenBank/DDBJ databases">
        <title>Massive genome expansion in bonnet fungi (Mycena s.s.) driven by repeated elements and novel gene families across ecological guilds.</title>
        <authorList>
            <consortium name="Lawrence Berkeley National Laboratory"/>
            <person name="Harder C.B."/>
            <person name="Miyauchi S."/>
            <person name="Viragh M."/>
            <person name="Kuo A."/>
            <person name="Thoen E."/>
            <person name="Andreopoulos B."/>
            <person name="Lu D."/>
            <person name="Skrede I."/>
            <person name="Drula E."/>
            <person name="Henrissat B."/>
            <person name="Morin E."/>
            <person name="Kohler A."/>
            <person name="Barry K."/>
            <person name="LaButti K."/>
            <person name="Morin E."/>
            <person name="Salamov A."/>
            <person name="Lipzen A."/>
            <person name="Mereny Z."/>
            <person name="Hegedus B."/>
            <person name="Baldrian P."/>
            <person name="Stursova M."/>
            <person name="Weitz H."/>
            <person name="Taylor A."/>
            <person name="Grigoriev I.V."/>
            <person name="Nagy L.G."/>
            <person name="Martin F."/>
            <person name="Kauserud H."/>
        </authorList>
    </citation>
    <scope>NUCLEOTIDE SEQUENCE</scope>
    <source>
        <strain evidence="12">9144</strain>
    </source>
</reference>
<feature type="domain" description="Glucose-methanol-choline oxidoreductase N-terminal" evidence="11">
    <location>
        <begin position="95"/>
        <end position="118"/>
    </location>
</feature>
<dbReference type="PANTHER" id="PTHR11552">
    <property type="entry name" value="GLUCOSE-METHANOL-CHOLINE GMC OXIDOREDUCTASE"/>
    <property type="match status" value="1"/>
</dbReference>
<evidence type="ECO:0000256" key="3">
    <source>
        <dbReference type="ARBA" id="ARBA00022630"/>
    </source>
</evidence>
<dbReference type="SUPFAM" id="SSF51905">
    <property type="entry name" value="FAD/NAD(P)-binding domain"/>
    <property type="match status" value="1"/>
</dbReference>
<evidence type="ECO:0000256" key="7">
    <source>
        <dbReference type="ARBA" id="ARBA00023180"/>
    </source>
</evidence>
<evidence type="ECO:0000256" key="10">
    <source>
        <dbReference type="RuleBase" id="RU003968"/>
    </source>
</evidence>
<dbReference type="GO" id="GO:0016614">
    <property type="term" value="F:oxidoreductase activity, acting on CH-OH group of donors"/>
    <property type="evidence" value="ECO:0007669"/>
    <property type="project" value="InterPro"/>
</dbReference>
<evidence type="ECO:0000256" key="8">
    <source>
        <dbReference type="PIRSR" id="PIRSR000137-1"/>
    </source>
</evidence>
<gene>
    <name evidence="12" type="ORF">GGX14DRAFT_657424</name>
</gene>
<dbReference type="EMBL" id="JARJCW010000006">
    <property type="protein sequence ID" value="KAJ7223143.1"/>
    <property type="molecule type" value="Genomic_DNA"/>
</dbReference>